<evidence type="ECO:0000256" key="2">
    <source>
        <dbReference type="ARBA" id="ARBA00011062"/>
    </source>
</evidence>
<organism evidence="7 8">
    <name type="scientific">Microbulbifer spongiae</name>
    <dbReference type="NCBI Taxonomy" id="2944933"/>
    <lineage>
        <taxon>Bacteria</taxon>
        <taxon>Pseudomonadati</taxon>
        <taxon>Pseudomonadota</taxon>
        <taxon>Gammaproteobacteria</taxon>
        <taxon>Cellvibrionales</taxon>
        <taxon>Microbulbiferaceae</taxon>
        <taxon>Microbulbifer</taxon>
    </lineage>
</organism>
<gene>
    <name evidence="7" type="ORF">M8T91_13800</name>
</gene>
<comment type="catalytic activity">
    <reaction evidence="1">
        <text>a ribonucleoside 5'-phosphate + H2O = a ribonucleoside + phosphate</text>
        <dbReference type="Rhea" id="RHEA:12484"/>
        <dbReference type="ChEBI" id="CHEBI:15377"/>
        <dbReference type="ChEBI" id="CHEBI:18254"/>
        <dbReference type="ChEBI" id="CHEBI:43474"/>
        <dbReference type="ChEBI" id="CHEBI:58043"/>
        <dbReference type="EC" id="3.1.3.5"/>
    </reaction>
</comment>
<dbReference type="RefSeq" id="WP_301414744.1">
    <property type="nucleotide sequence ID" value="NZ_CP098023.1"/>
</dbReference>
<evidence type="ECO:0000256" key="3">
    <source>
        <dbReference type="ARBA" id="ARBA00012643"/>
    </source>
</evidence>
<dbReference type="EMBL" id="CP098023">
    <property type="protein sequence ID" value="WKD48959.1"/>
    <property type="molecule type" value="Genomic_DNA"/>
</dbReference>
<dbReference type="SUPFAM" id="SSF64167">
    <property type="entry name" value="SurE-like"/>
    <property type="match status" value="1"/>
</dbReference>
<dbReference type="InterPro" id="IPR036523">
    <property type="entry name" value="SurE-like_sf"/>
</dbReference>
<evidence type="ECO:0000259" key="6">
    <source>
        <dbReference type="Pfam" id="PF01975"/>
    </source>
</evidence>
<dbReference type="Proteomes" id="UP001321520">
    <property type="component" value="Chromosome"/>
</dbReference>
<dbReference type="PANTHER" id="PTHR30457:SF0">
    <property type="entry name" value="PHOSPHATASE, PUTATIVE (AFU_ORTHOLOGUE AFUA_4G01070)-RELATED"/>
    <property type="match status" value="1"/>
</dbReference>
<dbReference type="InterPro" id="IPR002828">
    <property type="entry name" value="SurE-like_Pase/nucleotidase"/>
</dbReference>
<evidence type="ECO:0000256" key="4">
    <source>
        <dbReference type="ARBA" id="ARBA00022723"/>
    </source>
</evidence>
<keyword evidence="4" id="KW-0479">Metal-binding</keyword>
<evidence type="ECO:0000256" key="1">
    <source>
        <dbReference type="ARBA" id="ARBA00000815"/>
    </source>
</evidence>
<evidence type="ECO:0000313" key="8">
    <source>
        <dbReference type="Proteomes" id="UP001321520"/>
    </source>
</evidence>
<dbReference type="InterPro" id="IPR030048">
    <property type="entry name" value="SurE"/>
</dbReference>
<reference evidence="7 8" key="1">
    <citation type="submission" date="2022-05" db="EMBL/GenBank/DDBJ databases">
        <title>Microbulbifer sp. nov., isolated from sponge.</title>
        <authorList>
            <person name="Gao L."/>
        </authorList>
    </citation>
    <scope>NUCLEOTIDE SEQUENCE [LARGE SCALE GENOMIC DNA]</scope>
    <source>
        <strain evidence="7 8">MI-G</strain>
    </source>
</reference>
<protein>
    <recommendedName>
        <fullName evidence="3">5'-nucleotidase</fullName>
        <ecNumber evidence="3">3.1.3.5</ecNumber>
    </recommendedName>
</protein>
<accession>A0ABY9EBR8</accession>
<evidence type="ECO:0000256" key="5">
    <source>
        <dbReference type="ARBA" id="ARBA00022801"/>
    </source>
</evidence>
<proteinExistence type="inferred from homology"/>
<name>A0ABY9EBR8_9GAMM</name>
<dbReference type="Gene3D" id="3.40.1210.10">
    <property type="entry name" value="Survival protein SurE-like phosphatase/nucleotidase"/>
    <property type="match status" value="1"/>
</dbReference>
<dbReference type="EC" id="3.1.3.5" evidence="3"/>
<keyword evidence="5" id="KW-0378">Hydrolase</keyword>
<comment type="similarity">
    <text evidence="2">Belongs to the SurE nucleotidase family.</text>
</comment>
<dbReference type="PANTHER" id="PTHR30457">
    <property type="entry name" value="5'-NUCLEOTIDASE SURE"/>
    <property type="match status" value="1"/>
</dbReference>
<keyword evidence="8" id="KW-1185">Reference proteome</keyword>
<sequence>MNKLIQLTAIVMVVMTVSTGSNSVGHTLPEPLNILLVNDDGFTSENTSALYDLLTEQGHNVIVSLPAQNQSGKSSSIALLRPILPVFDDTGTPIMPPIGSRDDDPHYTFVNGTPVMAMLRGIDILAPIFFGAKPDIVISGPNKGNNLGVFTVNSGTVGAAIAAAQRGIPAIAVSASHDDGEGEVEKIAILTNKVLAAVQDYGKEPLLPIGMALNVNFPSLKNVDINDIEFAATVVGNTAPFVLSFYDDLANSPIAQEAAGGALDGFAGLSVDVPSVIDMPAEEDDDAETLLHQQGFVTTSAIQPTYAAGRTEKLIVRRILSHGLD</sequence>
<evidence type="ECO:0000313" key="7">
    <source>
        <dbReference type="EMBL" id="WKD48959.1"/>
    </source>
</evidence>
<dbReference type="Pfam" id="PF01975">
    <property type="entry name" value="SurE"/>
    <property type="match status" value="1"/>
</dbReference>
<feature type="domain" description="Survival protein SurE-like phosphatase/nucleotidase" evidence="6">
    <location>
        <begin position="34"/>
        <end position="232"/>
    </location>
</feature>